<name>A0A009QLI4_ACIBA</name>
<accession>A0A009QLI4</accession>
<dbReference type="Proteomes" id="UP000021108">
    <property type="component" value="Unassembled WGS sequence"/>
</dbReference>
<gene>
    <name evidence="3" type="ORF">J506_1252</name>
</gene>
<proteinExistence type="predicted"/>
<dbReference type="InterPro" id="IPR041685">
    <property type="entry name" value="AAA_GajA/Old/RecF-like"/>
</dbReference>
<dbReference type="Pfam" id="PF12476">
    <property type="entry name" value="DUF3696"/>
    <property type="match status" value="1"/>
</dbReference>
<dbReference type="PANTHER" id="PTHR43581">
    <property type="entry name" value="ATP/GTP PHOSPHATASE"/>
    <property type="match status" value="1"/>
</dbReference>
<feature type="domain" description="DUF3696" evidence="1">
    <location>
        <begin position="409"/>
        <end position="455"/>
    </location>
</feature>
<organism evidence="3 4">
    <name type="scientific">Acinetobacter baumannii 625974</name>
    <dbReference type="NCBI Taxonomy" id="1310607"/>
    <lineage>
        <taxon>Bacteria</taxon>
        <taxon>Pseudomonadati</taxon>
        <taxon>Pseudomonadota</taxon>
        <taxon>Gammaproteobacteria</taxon>
        <taxon>Moraxellales</taxon>
        <taxon>Moraxellaceae</taxon>
        <taxon>Acinetobacter</taxon>
        <taxon>Acinetobacter calcoaceticus/baumannii complex</taxon>
    </lineage>
</organism>
<evidence type="ECO:0000313" key="3">
    <source>
        <dbReference type="EMBL" id="EXC08283.1"/>
    </source>
</evidence>
<evidence type="ECO:0000313" key="4">
    <source>
        <dbReference type="Proteomes" id="UP000021108"/>
    </source>
</evidence>
<dbReference type="InterPro" id="IPR022532">
    <property type="entry name" value="DUF3696"/>
</dbReference>
<dbReference type="PANTHER" id="PTHR43581:SF2">
    <property type="entry name" value="EXCINUCLEASE ATPASE SUBUNIT"/>
    <property type="match status" value="1"/>
</dbReference>
<sequence length="466" mass="53339">MITNYSIENFKVFSEKTDLEFAPITLIYGPNSSGKSSIIQSLLVLKESLLSSNSLKSNNKYFELGSYLSVVNKHDGEKNIKFKIDVDNFEYSFKYSYNKDYNISYLDETHLKSLNDLYYNISFKPKKITKEGVSIYGINFDKKIIKKIIKSSKFLQDINELLENKRPTTDEDIEKHVKKISFSRKNNLLPLRISRSEADASNLLQDDEIKRFVHYYQNGVVDGISRYLNMGDRKLFTLLNNISYIGPLRPHPKRVYQLDGLVNSSVGQNGENFLSFLTLDDKYVKGVNEVLHSFGINYEINVPKLQNAIIGDTASIVLRNTNNDVTTTLVDVGFGIGQVLPIIIEGLVKEKASICIEQPEIHLHPKLQANLANFFAKDIKSSQANQWIIETHSEALLLRFQRLVRHKIINPQDISIIYVDPTEYGVRTITIPLDEDGDFKVSWPNGFFEERLDEMFGGNPLEDNHL</sequence>
<feature type="domain" description="Endonuclease GajA/Old nuclease/RecF-like AAA" evidence="2">
    <location>
        <begin position="1"/>
        <end position="396"/>
    </location>
</feature>
<reference evidence="3 4" key="1">
    <citation type="submission" date="2014-02" db="EMBL/GenBank/DDBJ databases">
        <title>Comparative genomics and transcriptomics to identify genetic mechanisms underlying the emergence of carbapenem resistant Acinetobacter baumannii (CRAb).</title>
        <authorList>
            <person name="Harris A.D."/>
            <person name="Johnson K.J."/>
            <person name="George J."/>
            <person name="Shefchek K."/>
            <person name="Daugherty S.C."/>
            <person name="Parankush S."/>
            <person name="Sadzewicz L."/>
            <person name="Tallon L."/>
            <person name="Sengamalay N."/>
            <person name="Hazen T.H."/>
            <person name="Rasko D.A."/>
        </authorList>
    </citation>
    <scope>NUCLEOTIDE SEQUENCE [LARGE SCALE GENOMIC DNA]</scope>
    <source>
        <strain evidence="3 4">625974</strain>
    </source>
</reference>
<comment type="caution">
    <text evidence="3">The sequence shown here is derived from an EMBL/GenBank/DDBJ whole genome shotgun (WGS) entry which is preliminary data.</text>
</comment>
<dbReference type="PIRSF" id="PIRSF034888">
    <property type="entry name" value="P-loop_UCP034888"/>
    <property type="match status" value="1"/>
</dbReference>
<evidence type="ECO:0000259" key="2">
    <source>
        <dbReference type="Pfam" id="PF13175"/>
    </source>
</evidence>
<dbReference type="SUPFAM" id="SSF52540">
    <property type="entry name" value="P-loop containing nucleoside triphosphate hydrolases"/>
    <property type="match status" value="1"/>
</dbReference>
<dbReference type="EMBL" id="JEXD01000007">
    <property type="protein sequence ID" value="EXC08283.1"/>
    <property type="molecule type" value="Genomic_DNA"/>
</dbReference>
<protein>
    <submittedName>
        <fullName evidence="3">AAA domain protein</fullName>
    </submittedName>
</protein>
<dbReference type="InterPro" id="IPR027417">
    <property type="entry name" value="P-loop_NTPase"/>
</dbReference>
<evidence type="ECO:0000259" key="1">
    <source>
        <dbReference type="Pfam" id="PF12476"/>
    </source>
</evidence>
<dbReference type="InterPro" id="IPR014592">
    <property type="entry name" value="P-loop_UCP034888"/>
</dbReference>
<dbReference type="AlphaFoldDB" id="A0A009QLI4"/>
<dbReference type="RefSeq" id="WP_032059026.1">
    <property type="nucleotide sequence ID" value="NZ_JEXD01000007.1"/>
</dbReference>
<dbReference type="Gene3D" id="3.40.50.300">
    <property type="entry name" value="P-loop containing nucleotide triphosphate hydrolases"/>
    <property type="match status" value="1"/>
</dbReference>
<dbReference type="Pfam" id="PF13175">
    <property type="entry name" value="AAA_15"/>
    <property type="match status" value="1"/>
</dbReference>
<dbReference type="PATRIC" id="fig|1310607.3.peg.1214"/>
<dbReference type="InterPro" id="IPR051396">
    <property type="entry name" value="Bact_Antivir_Def_Nuclease"/>
</dbReference>